<dbReference type="OrthoDB" id="26282at2759"/>
<evidence type="ECO:0000256" key="2">
    <source>
        <dbReference type="ARBA" id="ARBA00022737"/>
    </source>
</evidence>
<dbReference type="GO" id="GO:0003729">
    <property type="term" value="F:mRNA binding"/>
    <property type="evidence" value="ECO:0007669"/>
    <property type="project" value="TreeGrafter"/>
</dbReference>
<accession>A0A7J7MAM4</accession>
<evidence type="ECO:0000256" key="3">
    <source>
        <dbReference type="ARBA" id="ARBA00023242"/>
    </source>
</evidence>
<dbReference type="GO" id="GO:0005634">
    <property type="term" value="C:nucleus"/>
    <property type="evidence" value="ECO:0007669"/>
    <property type="project" value="UniProtKB-SubCell"/>
</dbReference>
<dbReference type="InterPro" id="IPR008847">
    <property type="entry name" value="Suf"/>
</dbReference>
<dbReference type="PANTHER" id="PTHR19980:SF0">
    <property type="entry name" value="CLEAVAGE STIMULATION FACTOR SUBUNIT 3"/>
    <property type="match status" value="1"/>
</dbReference>
<name>A0A7J7MAM4_9MAGN</name>
<dbReference type="SMART" id="SM00386">
    <property type="entry name" value="HAT"/>
    <property type="match status" value="4"/>
</dbReference>
<gene>
    <name evidence="5" type="ORF">GIB67_010456</name>
</gene>
<dbReference type="Pfam" id="PF05843">
    <property type="entry name" value="Suf"/>
    <property type="match status" value="1"/>
</dbReference>
<comment type="subcellular location">
    <subcellularLocation>
        <location evidence="1">Nucleus</location>
    </subcellularLocation>
</comment>
<protein>
    <recommendedName>
        <fullName evidence="4">Suppressor of forked domain-containing protein</fullName>
    </recommendedName>
</protein>
<dbReference type="PANTHER" id="PTHR19980">
    <property type="entry name" value="RNA CLEAVAGE STIMULATION FACTOR"/>
    <property type="match status" value="1"/>
</dbReference>
<feature type="domain" description="Suppressor of forked" evidence="4">
    <location>
        <begin position="13"/>
        <end position="191"/>
    </location>
</feature>
<dbReference type="InterPro" id="IPR045243">
    <property type="entry name" value="Rna14-like"/>
</dbReference>
<comment type="caution">
    <text evidence="5">The sequence shown here is derived from an EMBL/GenBank/DDBJ whole genome shotgun (WGS) entry which is preliminary data.</text>
</comment>
<dbReference type="Gene3D" id="1.25.40.1040">
    <property type="match status" value="1"/>
</dbReference>
<proteinExistence type="predicted"/>
<dbReference type="InterPro" id="IPR003107">
    <property type="entry name" value="HAT"/>
</dbReference>
<evidence type="ECO:0000256" key="1">
    <source>
        <dbReference type="ARBA" id="ARBA00004123"/>
    </source>
</evidence>
<sequence>MADEDNIKAESKGEDKYNVEASEALAKKALVLPISEAVPIYEQLLSTYPTAAKYWNQYVEAHMAVNNDDAIKHIFSRCLLNCLQISLWRCYIHFIRKVNDKKGVEGQEETRKAYDFMLTYVGTDIASGPIWMEYITLLKTSRAMTVQEETQRMTSIRKAYQKAIITPTHHVEQFWKEYENFENSVSRALEKQNPTPSDERWLSRDTIDNEELSTCAQTNVIVRLSWI</sequence>
<dbReference type="AlphaFoldDB" id="A0A7J7MAM4"/>
<keyword evidence="3" id="KW-0539">Nucleus</keyword>
<dbReference type="InterPro" id="IPR011990">
    <property type="entry name" value="TPR-like_helical_dom_sf"/>
</dbReference>
<reference evidence="5 6" key="1">
    <citation type="journal article" date="2020" name="IScience">
        <title>Genome Sequencing of the Endangered Kingdonia uniflora (Circaeasteraceae, Ranunculales) Reveals Potential Mechanisms of Evolutionary Specialization.</title>
        <authorList>
            <person name="Sun Y."/>
            <person name="Deng T."/>
            <person name="Zhang A."/>
            <person name="Moore M.J."/>
            <person name="Landis J.B."/>
            <person name="Lin N."/>
            <person name="Zhang H."/>
            <person name="Zhang X."/>
            <person name="Huang J."/>
            <person name="Zhang X."/>
            <person name="Sun H."/>
            <person name="Wang H."/>
        </authorList>
    </citation>
    <scope>NUCLEOTIDE SEQUENCE [LARGE SCALE GENOMIC DNA]</scope>
    <source>
        <strain evidence="5">TB1705</strain>
        <tissue evidence="5">Leaf</tissue>
    </source>
</reference>
<organism evidence="5 6">
    <name type="scientific">Kingdonia uniflora</name>
    <dbReference type="NCBI Taxonomy" id="39325"/>
    <lineage>
        <taxon>Eukaryota</taxon>
        <taxon>Viridiplantae</taxon>
        <taxon>Streptophyta</taxon>
        <taxon>Embryophyta</taxon>
        <taxon>Tracheophyta</taxon>
        <taxon>Spermatophyta</taxon>
        <taxon>Magnoliopsida</taxon>
        <taxon>Ranunculales</taxon>
        <taxon>Circaeasteraceae</taxon>
        <taxon>Kingdonia</taxon>
    </lineage>
</organism>
<dbReference type="EMBL" id="JACGCM010001659">
    <property type="protein sequence ID" value="KAF6151882.1"/>
    <property type="molecule type" value="Genomic_DNA"/>
</dbReference>
<keyword evidence="6" id="KW-1185">Reference proteome</keyword>
<evidence type="ECO:0000313" key="5">
    <source>
        <dbReference type="EMBL" id="KAF6151882.1"/>
    </source>
</evidence>
<keyword evidence="2" id="KW-0677">Repeat</keyword>
<evidence type="ECO:0000259" key="4">
    <source>
        <dbReference type="Pfam" id="PF05843"/>
    </source>
</evidence>
<dbReference type="Proteomes" id="UP000541444">
    <property type="component" value="Unassembled WGS sequence"/>
</dbReference>
<evidence type="ECO:0000313" key="6">
    <source>
        <dbReference type="Proteomes" id="UP000541444"/>
    </source>
</evidence>
<dbReference type="GO" id="GO:0031124">
    <property type="term" value="P:mRNA 3'-end processing"/>
    <property type="evidence" value="ECO:0007669"/>
    <property type="project" value="InterPro"/>
</dbReference>
<dbReference type="SUPFAM" id="SSF48452">
    <property type="entry name" value="TPR-like"/>
    <property type="match status" value="1"/>
</dbReference>